<name>A0A1M6U2S7_HALPU</name>
<keyword evidence="2" id="KW-1185">Reference proteome</keyword>
<dbReference type="PROSITE" id="PS51257">
    <property type="entry name" value="PROKAR_LIPOPROTEIN"/>
    <property type="match status" value="1"/>
</dbReference>
<dbReference type="AlphaFoldDB" id="A0A1M6U2S7"/>
<reference evidence="2" key="1">
    <citation type="submission" date="2016-11" db="EMBL/GenBank/DDBJ databases">
        <authorList>
            <person name="Varghese N."/>
            <person name="Submissions S."/>
        </authorList>
    </citation>
    <scope>NUCLEOTIDE SEQUENCE [LARGE SCALE GENOMIC DNA]</scope>
    <source>
        <strain evidence="2">DX253</strain>
    </source>
</reference>
<dbReference type="Proteomes" id="UP000184203">
    <property type="component" value="Unassembled WGS sequence"/>
</dbReference>
<protein>
    <submittedName>
        <fullName evidence="1">Uncharacterized protein</fullName>
    </submittedName>
</protein>
<evidence type="ECO:0000313" key="1">
    <source>
        <dbReference type="EMBL" id="SHK63507.1"/>
    </source>
</evidence>
<accession>A0A1M6U2S7</accession>
<dbReference type="EMBL" id="FRAN01000002">
    <property type="protein sequence ID" value="SHK63507.1"/>
    <property type="molecule type" value="Genomic_DNA"/>
</dbReference>
<organism evidence="1 2">
    <name type="scientific">Haladaptatus paucihalophilus DX253</name>
    <dbReference type="NCBI Taxonomy" id="797209"/>
    <lineage>
        <taxon>Archaea</taxon>
        <taxon>Methanobacteriati</taxon>
        <taxon>Methanobacteriota</taxon>
        <taxon>Stenosarchaea group</taxon>
        <taxon>Halobacteria</taxon>
        <taxon>Halobacteriales</taxon>
        <taxon>Haladaptataceae</taxon>
        <taxon>Haladaptatus</taxon>
    </lineage>
</organism>
<gene>
    <name evidence="1" type="ORF">SAMN05444342_1923</name>
</gene>
<sequence length="143" mass="15884">MSALYKRRKVLYGACTVFFAGCLGEDSGDKSICTYSTKRAFKTDAITALKYQGDSVKRDTDDGTETVFQITTTLEIEPKSVGKITVYSENGSKISTSKVTEKQTDVTWDVRNRRPTGETYEMVAYQNGKRVDSSTIRAKCGTE</sequence>
<proteinExistence type="predicted"/>
<evidence type="ECO:0000313" key="2">
    <source>
        <dbReference type="Proteomes" id="UP000184203"/>
    </source>
</evidence>